<name>A0A9N9PFR2_9HELO</name>
<protein>
    <recommendedName>
        <fullName evidence="1">3'-5' exonuclease domain-containing protein</fullName>
    </recommendedName>
</protein>
<gene>
    <name evidence="2" type="ORF">HYFRA_00002961</name>
</gene>
<dbReference type="AlphaFoldDB" id="A0A9N9PFR2"/>
<dbReference type="InterPro" id="IPR036397">
    <property type="entry name" value="RNaseH_sf"/>
</dbReference>
<dbReference type="Gene3D" id="3.30.420.10">
    <property type="entry name" value="Ribonuclease H-like superfamily/Ribonuclease H"/>
    <property type="match status" value="1"/>
</dbReference>
<dbReference type="SUPFAM" id="SSF53098">
    <property type="entry name" value="Ribonuclease H-like"/>
    <property type="match status" value="1"/>
</dbReference>
<proteinExistence type="predicted"/>
<comment type="caution">
    <text evidence="2">The sequence shown here is derived from an EMBL/GenBank/DDBJ whole genome shotgun (WGS) entry which is preliminary data.</text>
</comment>
<evidence type="ECO:0000259" key="1">
    <source>
        <dbReference type="Pfam" id="PF01612"/>
    </source>
</evidence>
<dbReference type="GO" id="GO:0006139">
    <property type="term" value="P:nucleobase-containing compound metabolic process"/>
    <property type="evidence" value="ECO:0007669"/>
    <property type="project" value="InterPro"/>
</dbReference>
<organism evidence="2 3">
    <name type="scientific">Hymenoscyphus fraxineus</name>
    <dbReference type="NCBI Taxonomy" id="746836"/>
    <lineage>
        <taxon>Eukaryota</taxon>
        <taxon>Fungi</taxon>
        <taxon>Dikarya</taxon>
        <taxon>Ascomycota</taxon>
        <taxon>Pezizomycotina</taxon>
        <taxon>Leotiomycetes</taxon>
        <taxon>Helotiales</taxon>
        <taxon>Helotiaceae</taxon>
        <taxon>Hymenoscyphus</taxon>
    </lineage>
</organism>
<feature type="domain" description="3'-5' exonuclease" evidence="1">
    <location>
        <begin position="19"/>
        <end position="199"/>
    </location>
</feature>
<dbReference type="InterPro" id="IPR002562">
    <property type="entry name" value="3'-5'_exonuclease_dom"/>
</dbReference>
<evidence type="ECO:0000313" key="2">
    <source>
        <dbReference type="EMBL" id="CAG8950749.1"/>
    </source>
</evidence>
<dbReference type="PANTHER" id="PTHR43040:SF1">
    <property type="entry name" value="RIBONUCLEASE D"/>
    <property type="match status" value="1"/>
</dbReference>
<dbReference type="EMBL" id="CAJVRL010000038">
    <property type="protein sequence ID" value="CAG8950749.1"/>
    <property type="molecule type" value="Genomic_DNA"/>
</dbReference>
<evidence type="ECO:0000313" key="3">
    <source>
        <dbReference type="Proteomes" id="UP000696280"/>
    </source>
</evidence>
<dbReference type="GO" id="GO:0008408">
    <property type="term" value="F:3'-5' exonuclease activity"/>
    <property type="evidence" value="ECO:0007669"/>
    <property type="project" value="InterPro"/>
</dbReference>
<dbReference type="PANTHER" id="PTHR43040">
    <property type="entry name" value="RIBONUCLEASE D"/>
    <property type="match status" value="1"/>
</dbReference>
<sequence length="249" mass="28000">MTTNTSILIDTVAAVVEFVDGLADLPTNPPSLYIDLEGVNLSRFGTISILQILVLPTNTTYLIDIHTLGALAFCTSGRTSKTLKSVLESATIPKVIFDVRRDSDALYAQFAIKLDGFHDLQLMELSTRPAYRKRHVSGLAKCVEMDVGLSEADKKTWKEIKERGRDLFSPQRGGSYEVFKTRPLPDIVKLYCIHDVRYMPMLWALYESRMTPAWKAKVKEEIAARIALSQSENWICNEKDMAQGPLGWI</sequence>
<keyword evidence="3" id="KW-1185">Reference proteome</keyword>
<dbReference type="Proteomes" id="UP000696280">
    <property type="component" value="Unassembled WGS sequence"/>
</dbReference>
<accession>A0A9N9PFR2</accession>
<dbReference type="InterPro" id="IPR012337">
    <property type="entry name" value="RNaseH-like_sf"/>
</dbReference>
<dbReference type="GO" id="GO:0003676">
    <property type="term" value="F:nucleic acid binding"/>
    <property type="evidence" value="ECO:0007669"/>
    <property type="project" value="InterPro"/>
</dbReference>
<reference evidence="2" key="1">
    <citation type="submission" date="2021-07" db="EMBL/GenBank/DDBJ databases">
        <authorList>
            <person name="Durling M."/>
        </authorList>
    </citation>
    <scope>NUCLEOTIDE SEQUENCE</scope>
</reference>
<dbReference type="Pfam" id="PF01612">
    <property type="entry name" value="DNA_pol_A_exo1"/>
    <property type="match status" value="1"/>
</dbReference>
<dbReference type="OrthoDB" id="26838at2759"/>